<dbReference type="FunFam" id="3.40.50.300:FF:002366">
    <property type="entry name" value="Uncharacterized protein"/>
    <property type="match status" value="1"/>
</dbReference>
<dbReference type="SMART" id="SM00382">
    <property type="entry name" value="AAA"/>
    <property type="match status" value="2"/>
</dbReference>
<dbReference type="PROSITE" id="PS50929">
    <property type="entry name" value="ABC_TM1F"/>
    <property type="match status" value="2"/>
</dbReference>
<dbReference type="InterPro" id="IPR003439">
    <property type="entry name" value="ABC_transporter-like_ATP-bd"/>
</dbReference>
<evidence type="ECO:0000256" key="11">
    <source>
        <dbReference type="ARBA" id="ARBA00023180"/>
    </source>
</evidence>
<evidence type="ECO:0000256" key="2">
    <source>
        <dbReference type="ARBA" id="ARBA00009726"/>
    </source>
</evidence>
<evidence type="ECO:0000256" key="4">
    <source>
        <dbReference type="ARBA" id="ARBA00022692"/>
    </source>
</evidence>
<gene>
    <name evidence="17" type="primary">LOC118405793</name>
</gene>
<dbReference type="GO" id="GO:0006813">
    <property type="term" value="P:potassium ion transport"/>
    <property type="evidence" value="ECO:0007669"/>
    <property type="project" value="InterPro"/>
</dbReference>
<feature type="transmembrane region" description="Helical" evidence="13">
    <location>
        <begin position="1236"/>
        <end position="1264"/>
    </location>
</feature>
<feature type="transmembrane region" description="Helical" evidence="13">
    <location>
        <begin position="1354"/>
        <end position="1375"/>
    </location>
</feature>
<feature type="transmembrane region" description="Helical" evidence="13">
    <location>
        <begin position="81"/>
        <end position="101"/>
    </location>
</feature>
<dbReference type="CDD" id="cd18602">
    <property type="entry name" value="ABC_6TM_SUR1_D2_like"/>
    <property type="match status" value="1"/>
</dbReference>
<dbReference type="Proteomes" id="UP000001554">
    <property type="component" value="Chromosome 18"/>
</dbReference>
<feature type="transmembrane region" description="Helical" evidence="13">
    <location>
        <begin position="510"/>
        <end position="528"/>
    </location>
</feature>
<dbReference type="FunFam" id="1.20.1560.10:FF:000443">
    <property type="entry name" value="Uncharacterized protein"/>
    <property type="match status" value="1"/>
</dbReference>
<dbReference type="GO" id="GO:0005524">
    <property type="term" value="F:ATP binding"/>
    <property type="evidence" value="ECO:0007669"/>
    <property type="project" value="UniProtKB-KW"/>
</dbReference>
<comment type="subcellular location">
    <subcellularLocation>
        <location evidence="1">Membrane</location>
    </subcellularLocation>
</comment>
<feature type="compositionally biased region" description="Polar residues" evidence="12">
    <location>
        <begin position="689"/>
        <end position="701"/>
    </location>
</feature>
<protein>
    <submittedName>
        <fullName evidence="17">ATP-binding cassette sub-family C member 9-like isoform X1</fullName>
    </submittedName>
</protein>
<dbReference type="GO" id="GO:0005886">
    <property type="term" value="C:plasma membrane"/>
    <property type="evidence" value="ECO:0000318"/>
    <property type="project" value="GO_Central"/>
</dbReference>
<keyword evidence="9 13" id="KW-0472">Membrane</keyword>
<dbReference type="KEGG" id="bfo:118405793"/>
<dbReference type="CDD" id="cd03250">
    <property type="entry name" value="ABCC_MRP_domain1"/>
    <property type="match status" value="1"/>
</dbReference>
<dbReference type="PANTHER" id="PTHR24223:SF461">
    <property type="entry name" value="ATP-BINDING CASSETTE SUB-FAMILY C MEMBER SUR"/>
    <property type="match status" value="1"/>
</dbReference>
<evidence type="ECO:0000256" key="8">
    <source>
        <dbReference type="ARBA" id="ARBA00022989"/>
    </source>
</evidence>
<keyword evidence="7" id="KW-0067">ATP-binding</keyword>
<keyword evidence="3" id="KW-0813">Transport</keyword>
<evidence type="ECO:0000256" key="12">
    <source>
        <dbReference type="SAM" id="MobiDB-lite"/>
    </source>
</evidence>
<evidence type="ECO:0000256" key="7">
    <source>
        <dbReference type="ARBA" id="ARBA00022840"/>
    </source>
</evidence>
<dbReference type="RefSeq" id="XP_035661439.1">
    <property type="nucleotide sequence ID" value="XM_035805546.1"/>
</dbReference>
<dbReference type="GeneID" id="118405793"/>
<feature type="transmembrane region" description="Helical" evidence="13">
    <location>
        <begin position="113"/>
        <end position="135"/>
    </location>
</feature>
<feature type="transmembrane region" description="Helical" evidence="13">
    <location>
        <begin position="1324"/>
        <end position="1348"/>
    </location>
</feature>
<feature type="domain" description="ABC transporter" evidence="14">
    <location>
        <begin position="733"/>
        <end position="959"/>
    </location>
</feature>
<evidence type="ECO:0000256" key="3">
    <source>
        <dbReference type="ARBA" id="ARBA00022448"/>
    </source>
</evidence>
<evidence type="ECO:0000256" key="13">
    <source>
        <dbReference type="SAM" id="Phobius"/>
    </source>
</evidence>
<dbReference type="InterPro" id="IPR011527">
    <property type="entry name" value="ABC1_TM_dom"/>
</dbReference>
<evidence type="ECO:0000256" key="1">
    <source>
        <dbReference type="ARBA" id="ARBA00004370"/>
    </source>
</evidence>
<feature type="domain" description="ABC transporter" evidence="14">
    <location>
        <begin position="1431"/>
        <end position="1665"/>
    </location>
</feature>
<feature type="transmembrane region" description="Helical" evidence="13">
    <location>
        <begin position="480"/>
        <end position="504"/>
    </location>
</feature>
<feature type="transmembrane region" description="Helical" evidence="13">
    <location>
        <begin position="183"/>
        <end position="201"/>
    </location>
</feature>
<dbReference type="FunFam" id="3.40.50.300:FF:000197">
    <property type="entry name" value="ATP-binding cassette, sub-family C (CFTR/MRP), member 9"/>
    <property type="match status" value="1"/>
</dbReference>
<dbReference type="OrthoDB" id="6500128at2759"/>
<dbReference type="InterPro" id="IPR000388">
    <property type="entry name" value="ABCC8/9"/>
</dbReference>
<comment type="similarity">
    <text evidence="2">Belongs to the ABC transporter superfamily. ABCC family. Conjugate transporter (TC 3.A.1.208) subfamily.</text>
</comment>
<feature type="transmembrane region" description="Helical" evidence="13">
    <location>
        <begin position="155"/>
        <end position="176"/>
    </location>
</feature>
<sequence length="1668" mass="185879">MKRNTCPYQERSSDLQRSIVETGQCRSMEALLCGSPYATKLNHSTFGHQGDSTFGQQWNSTIPQPDSGLHELECLVDGLNLLPHMVVLPIAVMLVAVVGHCRHHDYTRLQSRLCVLFPGHSVRWMTILALLFVTMSEVGEGVLSDSFTPGHHPHLYVPWIMALLATVLGSVFYNLVEKLNRPRLLLILGLYHILSGGFKLLRLSHLYSRGVSTGSLRFQLTWASVLLYGVLVAVEGYVLYKKRYLSTTPVEVPVPNDLQDEAMRFALPYASLPSWFSFSWMDWLLLLGYKQPLQAEQLGRLPEEISAEVALDRLIKVYKREKENADRTGKQLSLWGVYIRAFLLSREFGLSGFLMLMTQVFLLISPLLLKLIIIYVTMETDKQTEESIILQERYMVTPWEFLQNGFVLLVLLLVVSVLRTGAQATSMALSFKVGKMLECGMKAMIYNKCLRLPSWLLENDHISMGQVTNHMNEGCTVLNFLVFLFHFSWASLFQLIAGSILLYYQLGWNAVLAVGFLVILLPVDLLIMKKMHDVNTKKMAKTDVRLKWINESIQGIKLLKLYAWEYLFVGKVTKARKDEIRQLYTHAGWNILAIFCNNASPLVATLIAFGSYEYFNDQPLTSADAFTALALFYTLHGPFSEIPGLLGLFTAASVATNRLGPFLQSLEVEGLGEGLRYGAKAEQMNGNVTADNSINESTNMGQHEHTEDSSDTKFNLLRAQADYNLTDDVSVELRHGSFTWEPESQTANISGINLVVPKGKLTIVVGQVGSGKSSLLSAMLGEMRTLEGQVLWNKKYNTVSYAAQRAWLLNASLRDNVTFGLPFDHVRYQQVISACCLQPDIDILPAGDLTEIGEKGINLSGGQKQRVSVARAMYAQTDIVLLDDPLSALDAHVGSHLFDQGIMGQLVKDCRTVVLVTHKLQYLEYAHLVVAMEKGRVIARGTLEEIRESSPDLHRGWMEAISECVRQIDEGLEPDAGPLFQNEDQKPDRWKHQGSGAAVVAEHLLQNRLSHHLSVSSLAASVEDVWVRRTDWPEGRAKKDEKKAVQDTQYGDKEKQSDGELGKLVETEERMEGDVKLTYYAIFAAACGLHLAILVLILQVCKTGVTLAMDFWLADWSSSNADFNYGRNHTNYTQGNESQPMDVPDATGYYITGYTGLSVGAIALTAAAVAASILTSLRGARVMHDRMVHNVVRAPLRFFDTTPTGRILNRMAGDQGILDNNLPGEMGDFLSAGLKVVSAIIAVAVITPYFLIGMIPIIVFYYFMQKFYRATARELQRIESIKRSPVYSQLSESFGGLSTIRAYRAEERFMDEMMTRINVAFTPTMYLMGVECWIAVRLVCAGAVIIFVAGLSSVVAGLYGLVSPAWVGLAISYAIRMQVELFLAVNSFAKVETFMTSVERVDTYSRVPQEVYQHKSGNTIPPEEWPKSGTVQLESVSARYDQTLDPVLTMVTANIRAGEKVGICGRTGSGKSSLTLALYRMIDMFEGVISIDGVDISRVPLTLLRSRLSIIPQDPVLFSGTIRFNLDPEENSDDEELWKAIEIAQLKDVVADLPNKLDEMVTEGGENFSVGQRQLFCLARAFVRKSRILIMDEATASVDMETDAILQEVIKVAFGDRTVVTVAHRIATILNSDRILVLDQGKLVENDSPENLLKKPDGLFTTMVKANK</sequence>
<evidence type="ECO:0000259" key="15">
    <source>
        <dbReference type="PROSITE" id="PS50929"/>
    </source>
</evidence>
<dbReference type="GO" id="GO:0032991">
    <property type="term" value="C:protein-containing complex"/>
    <property type="evidence" value="ECO:0007669"/>
    <property type="project" value="UniProtKB-ARBA"/>
</dbReference>
<dbReference type="GO" id="GO:0016887">
    <property type="term" value="F:ATP hydrolysis activity"/>
    <property type="evidence" value="ECO:0007669"/>
    <property type="project" value="InterPro"/>
</dbReference>
<feature type="domain" description="ABC transmembrane type-1" evidence="15">
    <location>
        <begin position="350"/>
        <end position="651"/>
    </location>
</feature>
<keyword evidence="6" id="KW-0547">Nucleotide-binding</keyword>
<reference evidence="17" key="2">
    <citation type="submission" date="2025-08" db="UniProtKB">
        <authorList>
            <consortium name="RefSeq"/>
        </authorList>
    </citation>
    <scope>IDENTIFICATION</scope>
    <source>
        <strain evidence="17">S238N-H82</strain>
        <tissue evidence="17">Testes</tissue>
    </source>
</reference>
<dbReference type="PROSITE" id="PS50893">
    <property type="entry name" value="ABC_TRANSPORTER_2"/>
    <property type="match status" value="2"/>
</dbReference>
<keyword evidence="5" id="KW-0677">Repeat</keyword>
<dbReference type="GO" id="GO:0140359">
    <property type="term" value="F:ABC-type transporter activity"/>
    <property type="evidence" value="ECO:0000318"/>
    <property type="project" value="GO_Central"/>
</dbReference>
<name>A0A9J7HP49_BRAFL</name>
<feature type="transmembrane region" description="Helical" evidence="13">
    <location>
        <begin position="221"/>
        <end position="240"/>
    </location>
</feature>
<dbReference type="SUPFAM" id="SSF90123">
    <property type="entry name" value="ABC transporter transmembrane region"/>
    <property type="match status" value="2"/>
</dbReference>
<keyword evidence="10" id="KW-0675">Receptor</keyword>
<organism evidence="16 17">
    <name type="scientific">Branchiostoma floridae</name>
    <name type="common">Florida lancelet</name>
    <name type="synonym">Amphioxus</name>
    <dbReference type="NCBI Taxonomy" id="7739"/>
    <lineage>
        <taxon>Eukaryota</taxon>
        <taxon>Metazoa</taxon>
        <taxon>Chordata</taxon>
        <taxon>Cephalochordata</taxon>
        <taxon>Leptocardii</taxon>
        <taxon>Amphioxiformes</taxon>
        <taxon>Branchiostomatidae</taxon>
        <taxon>Branchiostoma</taxon>
    </lineage>
</organism>
<evidence type="ECO:0000256" key="6">
    <source>
        <dbReference type="ARBA" id="ARBA00022741"/>
    </source>
</evidence>
<feature type="transmembrane region" description="Helical" evidence="13">
    <location>
        <begin position="1077"/>
        <end position="1100"/>
    </location>
</feature>
<feature type="region of interest" description="Disordered" evidence="12">
    <location>
        <begin position="1036"/>
        <end position="1061"/>
    </location>
</feature>
<evidence type="ECO:0000256" key="9">
    <source>
        <dbReference type="ARBA" id="ARBA00023136"/>
    </source>
</evidence>
<dbReference type="InterPro" id="IPR036640">
    <property type="entry name" value="ABC1_TM_sf"/>
</dbReference>
<feature type="transmembrane region" description="Helical" evidence="13">
    <location>
        <begin position="1151"/>
        <end position="1177"/>
    </location>
</feature>
<evidence type="ECO:0000256" key="10">
    <source>
        <dbReference type="ARBA" id="ARBA00023170"/>
    </source>
</evidence>
<dbReference type="Pfam" id="PF00005">
    <property type="entry name" value="ABC_tran"/>
    <property type="match status" value="2"/>
</dbReference>
<reference evidence="16" key="1">
    <citation type="journal article" date="2020" name="Nat. Ecol. Evol.">
        <title>Deeply conserved synteny resolves early events in vertebrate evolution.</title>
        <authorList>
            <person name="Simakov O."/>
            <person name="Marletaz F."/>
            <person name="Yue J.X."/>
            <person name="O'Connell B."/>
            <person name="Jenkins J."/>
            <person name="Brandt A."/>
            <person name="Calef R."/>
            <person name="Tung C.H."/>
            <person name="Huang T.K."/>
            <person name="Schmutz J."/>
            <person name="Satoh N."/>
            <person name="Yu J.K."/>
            <person name="Putnam N.H."/>
            <person name="Green R.E."/>
            <person name="Rokhsar D.S."/>
        </authorList>
    </citation>
    <scope>NUCLEOTIDE SEQUENCE [LARGE SCALE GENOMIC DNA]</scope>
    <source>
        <strain evidence="16">S238N-H82</strain>
    </source>
</reference>
<keyword evidence="8 13" id="KW-1133">Transmembrane helix</keyword>
<dbReference type="PANTHER" id="PTHR24223">
    <property type="entry name" value="ATP-BINDING CASSETTE SUB-FAMILY C"/>
    <property type="match status" value="1"/>
</dbReference>
<keyword evidence="11" id="KW-0325">Glycoprotein</keyword>
<dbReference type="SUPFAM" id="SSF52540">
    <property type="entry name" value="P-loop containing nucleoside triphosphate hydrolases"/>
    <property type="match status" value="2"/>
</dbReference>
<dbReference type="Gene3D" id="1.20.1560.10">
    <property type="entry name" value="ABC transporter type 1, transmembrane domain"/>
    <property type="match status" value="2"/>
</dbReference>
<dbReference type="FunFam" id="1.20.1560.10:FF:000006">
    <property type="entry name" value="ATP-binding cassette, sub-family C (CFTR/MRP), member 9"/>
    <property type="match status" value="1"/>
</dbReference>
<evidence type="ECO:0000313" key="16">
    <source>
        <dbReference type="Proteomes" id="UP000001554"/>
    </source>
</evidence>
<dbReference type="InterPro" id="IPR003593">
    <property type="entry name" value="AAA+_ATPase"/>
</dbReference>
<dbReference type="GO" id="GO:0055085">
    <property type="term" value="P:transmembrane transport"/>
    <property type="evidence" value="ECO:0000318"/>
    <property type="project" value="GO_Central"/>
</dbReference>
<feature type="region of interest" description="Disordered" evidence="12">
    <location>
        <begin position="689"/>
        <end position="710"/>
    </location>
</feature>
<dbReference type="InterPro" id="IPR017871">
    <property type="entry name" value="ABC_transporter-like_CS"/>
</dbReference>
<dbReference type="CDD" id="cd03244">
    <property type="entry name" value="ABCC_MRP_domain2"/>
    <property type="match status" value="1"/>
</dbReference>
<evidence type="ECO:0000256" key="5">
    <source>
        <dbReference type="ARBA" id="ARBA00022737"/>
    </source>
</evidence>
<keyword evidence="4 13" id="KW-0812">Transmembrane</keyword>
<feature type="transmembrane region" description="Helical" evidence="13">
    <location>
        <begin position="401"/>
        <end position="422"/>
    </location>
</feature>
<accession>A0A9J7HP49</accession>
<dbReference type="InterPro" id="IPR027417">
    <property type="entry name" value="P-loop_NTPase"/>
</dbReference>
<dbReference type="Gene3D" id="3.40.50.300">
    <property type="entry name" value="P-loop containing nucleotide triphosphate hydrolases"/>
    <property type="match status" value="2"/>
</dbReference>
<proteinExistence type="inferred from homology"/>
<dbReference type="OMA" id="RCTHDED"/>
<evidence type="ECO:0000313" key="17">
    <source>
        <dbReference type="RefSeq" id="XP_035661439.1"/>
    </source>
</evidence>
<dbReference type="PRINTS" id="PR01092">
    <property type="entry name" value="SULFNYLUREAR"/>
</dbReference>
<dbReference type="GO" id="GO:0008281">
    <property type="term" value="F:sulfonylurea receptor activity"/>
    <property type="evidence" value="ECO:0007669"/>
    <property type="project" value="InterPro"/>
</dbReference>
<keyword evidence="16" id="KW-1185">Reference proteome</keyword>
<dbReference type="InterPro" id="IPR050173">
    <property type="entry name" value="ABC_transporter_C-like"/>
</dbReference>
<dbReference type="Pfam" id="PF00664">
    <property type="entry name" value="ABC_membrane"/>
    <property type="match status" value="2"/>
</dbReference>
<evidence type="ECO:0000259" key="14">
    <source>
        <dbReference type="PROSITE" id="PS50893"/>
    </source>
</evidence>
<dbReference type="PROSITE" id="PS00211">
    <property type="entry name" value="ABC_TRANSPORTER_1"/>
    <property type="match status" value="2"/>
</dbReference>
<feature type="transmembrane region" description="Helical" evidence="13">
    <location>
        <begin position="353"/>
        <end position="376"/>
    </location>
</feature>
<feature type="domain" description="ABC transmembrane type-1" evidence="15">
    <location>
        <begin position="1093"/>
        <end position="1393"/>
    </location>
</feature>